<sequence length="261" mass="29314">MAALDFETYCSHILGETDQLRQALRGADLDTKVPTCPEWTLRELVGHLSGAHRLAEEVVRTRAQEISIQDAINRATPAPEDAEELDRWLAQGAEALVAALREAGPDVEVWTWTPQRRTAFFARRMALETLIHRADVSLAVGRPYQADAELAVDCIDEFLEILSMPELVAFRPALAELRGKGESIHLHAIDAPAELAAEWLVERQPDAVVWRREHGKGDVVLRGPLTELLLAFYRRVPLDDERLELLGDRALLEDWLEHSAL</sequence>
<evidence type="ECO:0000313" key="4">
    <source>
        <dbReference type="Proteomes" id="UP001206206"/>
    </source>
</evidence>
<dbReference type="InterPro" id="IPR010872">
    <property type="entry name" value="MDMPI_C-term_domain"/>
</dbReference>
<dbReference type="Proteomes" id="UP001206206">
    <property type="component" value="Unassembled WGS sequence"/>
</dbReference>
<dbReference type="PANTHER" id="PTHR40758:SF1">
    <property type="entry name" value="CONSERVED PROTEIN"/>
    <property type="match status" value="1"/>
</dbReference>
<keyword evidence="4" id="KW-1185">Reference proteome</keyword>
<dbReference type="InterPro" id="IPR024344">
    <property type="entry name" value="MDMPI_metal-binding"/>
</dbReference>
<protein>
    <submittedName>
        <fullName evidence="3">Maleylpyruvate isomerase family mycothiol-dependent enzyme</fullName>
    </submittedName>
</protein>
<dbReference type="EMBL" id="JANFNH010000065">
    <property type="protein sequence ID" value="MCQ4046399.1"/>
    <property type="molecule type" value="Genomic_DNA"/>
</dbReference>
<evidence type="ECO:0000313" key="3">
    <source>
        <dbReference type="EMBL" id="MCQ4046399.1"/>
    </source>
</evidence>
<gene>
    <name evidence="3" type="ORF">NON19_31200</name>
</gene>
<dbReference type="Pfam" id="PF07398">
    <property type="entry name" value="MDMPI_C"/>
    <property type="match status" value="1"/>
</dbReference>
<dbReference type="Pfam" id="PF11716">
    <property type="entry name" value="MDMPI_N"/>
    <property type="match status" value="1"/>
</dbReference>
<comment type="caution">
    <text evidence="3">The sequence shown here is derived from an EMBL/GenBank/DDBJ whole genome shotgun (WGS) entry which is preliminary data.</text>
</comment>
<feature type="domain" description="Mycothiol-dependent maleylpyruvate isomerase metal-binding" evidence="2">
    <location>
        <begin position="13"/>
        <end position="136"/>
    </location>
</feature>
<dbReference type="InterPro" id="IPR017517">
    <property type="entry name" value="Maleyloyr_isom"/>
</dbReference>
<feature type="domain" description="MDMPI C-terminal" evidence="1">
    <location>
        <begin position="149"/>
        <end position="253"/>
    </location>
</feature>
<proteinExistence type="predicted"/>
<accession>A0ABT1PM10</accession>
<evidence type="ECO:0000259" key="2">
    <source>
        <dbReference type="Pfam" id="PF11716"/>
    </source>
</evidence>
<dbReference type="PANTHER" id="PTHR40758">
    <property type="entry name" value="CONSERVED PROTEIN"/>
    <property type="match status" value="1"/>
</dbReference>
<keyword evidence="3" id="KW-0413">Isomerase</keyword>
<dbReference type="Gene3D" id="1.20.120.450">
    <property type="entry name" value="dinb family like domain"/>
    <property type="match status" value="1"/>
</dbReference>
<dbReference type="GO" id="GO:0016853">
    <property type="term" value="F:isomerase activity"/>
    <property type="evidence" value="ECO:0007669"/>
    <property type="project" value="UniProtKB-KW"/>
</dbReference>
<dbReference type="SUPFAM" id="SSF109854">
    <property type="entry name" value="DinB/YfiT-like putative metalloenzymes"/>
    <property type="match status" value="1"/>
</dbReference>
<dbReference type="RefSeq" id="WP_255932584.1">
    <property type="nucleotide sequence ID" value="NZ_JANFNH010000065.1"/>
</dbReference>
<reference evidence="3 4" key="1">
    <citation type="submission" date="2022-06" db="EMBL/GenBank/DDBJ databases">
        <title>Draft genome sequence of type strain Streptomyces rubrisoli DSM 42083.</title>
        <authorList>
            <person name="Duangmal K."/>
            <person name="Klaysubun C."/>
        </authorList>
    </citation>
    <scope>NUCLEOTIDE SEQUENCE [LARGE SCALE GENOMIC DNA]</scope>
    <source>
        <strain evidence="3 4">DSM 42083</strain>
    </source>
</reference>
<dbReference type="NCBIfam" id="TIGR03083">
    <property type="entry name" value="maleylpyruvate isomerase family mycothiol-dependent enzyme"/>
    <property type="match status" value="1"/>
</dbReference>
<name>A0ABT1PM10_9ACTN</name>
<dbReference type="InterPro" id="IPR034660">
    <property type="entry name" value="DinB/YfiT-like"/>
</dbReference>
<evidence type="ECO:0000259" key="1">
    <source>
        <dbReference type="Pfam" id="PF07398"/>
    </source>
</evidence>
<organism evidence="3 4">
    <name type="scientific">Streptantibioticus rubrisoli</name>
    <dbReference type="NCBI Taxonomy" id="1387313"/>
    <lineage>
        <taxon>Bacteria</taxon>
        <taxon>Bacillati</taxon>
        <taxon>Actinomycetota</taxon>
        <taxon>Actinomycetes</taxon>
        <taxon>Kitasatosporales</taxon>
        <taxon>Streptomycetaceae</taxon>
        <taxon>Streptantibioticus</taxon>
    </lineage>
</organism>